<feature type="domain" description="UspA" evidence="2">
    <location>
        <begin position="1"/>
        <end position="139"/>
    </location>
</feature>
<protein>
    <recommendedName>
        <fullName evidence="2">UspA domain-containing protein</fullName>
    </recommendedName>
</protein>
<evidence type="ECO:0000256" key="1">
    <source>
        <dbReference type="ARBA" id="ARBA00008791"/>
    </source>
</evidence>
<gene>
    <name evidence="3" type="ORF">Mth01_07260</name>
</gene>
<dbReference type="PRINTS" id="PR01438">
    <property type="entry name" value="UNVRSLSTRESS"/>
</dbReference>
<dbReference type="InterPro" id="IPR006015">
    <property type="entry name" value="Universal_stress_UspA"/>
</dbReference>
<reference evidence="3" key="1">
    <citation type="submission" date="2021-01" db="EMBL/GenBank/DDBJ databases">
        <title>Whole genome shotgun sequence of Sphaerimonospora thailandensis NBRC 107569.</title>
        <authorList>
            <person name="Komaki H."/>
            <person name="Tamura T."/>
        </authorList>
    </citation>
    <scope>NUCLEOTIDE SEQUENCE</scope>
    <source>
        <strain evidence="3">NBRC 107569</strain>
    </source>
</reference>
<dbReference type="AlphaFoldDB" id="A0A8J3R9F9"/>
<dbReference type="PANTHER" id="PTHR46553">
    <property type="entry name" value="ADENINE NUCLEOTIDE ALPHA HYDROLASES-LIKE SUPERFAMILY PROTEIN"/>
    <property type="match status" value="1"/>
</dbReference>
<evidence type="ECO:0000313" key="4">
    <source>
        <dbReference type="Proteomes" id="UP000610966"/>
    </source>
</evidence>
<dbReference type="Pfam" id="PF00582">
    <property type="entry name" value="Usp"/>
    <property type="match status" value="2"/>
</dbReference>
<dbReference type="InterPro" id="IPR006016">
    <property type="entry name" value="UspA"/>
</dbReference>
<comment type="similarity">
    <text evidence="1">Belongs to the universal stress protein A family.</text>
</comment>
<evidence type="ECO:0000259" key="2">
    <source>
        <dbReference type="Pfam" id="PF00582"/>
    </source>
</evidence>
<dbReference type="PANTHER" id="PTHR46553:SF3">
    <property type="entry name" value="ADENINE NUCLEOTIDE ALPHA HYDROLASES-LIKE SUPERFAMILY PROTEIN"/>
    <property type="match status" value="1"/>
</dbReference>
<comment type="caution">
    <text evidence="3">The sequence shown here is derived from an EMBL/GenBank/DDBJ whole genome shotgun (WGS) entry which is preliminary data.</text>
</comment>
<feature type="domain" description="UspA" evidence="2">
    <location>
        <begin position="149"/>
        <end position="282"/>
    </location>
</feature>
<evidence type="ECO:0000313" key="3">
    <source>
        <dbReference type="EMBL" id="GIH68473.1"/>
    </source>
</evidence>
<sequence length="298" mass="32224">MTEPIVVATDGSPAATAAVEWAADDAARKRLPLRIVHVLDRLPYDIPRYPIPDMYDRLSRPGRQILQEAEQTARERRPELDVTVEMAEGDPVHALRRQAEHAVELVVGSRGLGGFTGMLLGSVSMHVAGHVDAPVVVVRPGPTDVRGEVVVGFDGSPESEAALAYAFEEAGLRGCRLRVVYAWQLPVHIYAPEIAYDMDEMRQAQADFVTGRVTAWREKYPGVETVPDTVSAHPVTALVDASADADLLVVGSRGRGAVRSFVLGSVSRAVLHHARCPVAVVRSKTPVAEEPSHPEATL</sequence>
<dbReference type="InterPro" id="IPR014729">
    <property type="entry name" value="Rossmann-like_a/b/a_fold"/>
</dbReference>
<dbReference type="EMBL" id="BOOG01000008">
    <property type="protein sequence ID" value="GIH68473.1"/>
    <property type="molecule type" value="Genomic_DNA"/>
</dbReference>
<dbReference type="Gene3D" id="3.40.50.620">
    <property type="entry name" value="HUPs"/>
    <property type="match status" value="2"/>
</dbReference>
<name>A0A8J3R9F9_9ACTN</name>
<dbReference type="SUPFAM" id="SSF52402">
    <property type="entry name" value="Adenine nucleotide alpha hydrolases-like"/>
    <property type="match status" value="2"/>
</dbReference>
<proteinExistence type="inferred from homology"/>
<accession>A0A8J3R9F9</accession>
<dbReference type="Proteomes" id="UP000610966">
    <property type="component" value="Unassembled WGS sequence"/>
</dbReference>
<keyword evidence="4" id="KW-1185">Reference proteome</keyword>
<organism evidence="3 4">
    <name type="scientific">Sphaerimonospora thailandensis</name>
    <dbReference type="NCBI Taxonomy" id="795644"/>
    <lineage>
        <taxon>Bacteria</taxon>
        <taxon>Bacillati</taxon>
        <taxon>Actinomycetota</taxon>
        <taxon>Actinomycetes</taxon>
        <taxon>Streptosporangiales</taxon>
        <taxon>Streptosporangiaceae</taxon>
        <taxon>Sphaerimonospora</taxon>
    </lineage>
</organism>
<dbReference type="RefSeq" id="WP_204011171.1">
    <property type="nucleotide sequence ID" value="NZ_BOOG01000008.1"/>
</dbReference>